<evidence type="ECO:0000256" key="1">
    <source>
        <dbReference type="ARBA" id="ARBA00000829"/>
    </source>
</evidence>
<evidence type="ECO:0000256" key="7">
    <source>
        <dbReference type="ARBA" id="ARBA00023326"/>
    </source>
</evidence>
<dbReference type="Pfam" id="PF17786">
    <property type="entry name" value="Mannosidase_ig"/>
    <property type="match status" value="1"/>
</dbReference>
<dbReference type="GO" id="GO:0006516">
    <property type="term" value="P:glycoprotein catabolic process"/>
    <property type="evidence" value="ECO:0007669"/>
    <property type="project" value="TreeGrafter"/>
</dbReference>
<dbReference type="InterPro" id="IPR017853">
    <property type="entry name" value="GH"/>
</dbReference>
<dbReference type="PANTHER" id="PTHR43730">
    <property type="entry name" value="BETA-MANNOSIDASE"/>
    <property type="match status" value="1"/>
</dbReference>
<comment type="caution">
    <text evidence="14">The sequence shown here is derived from an EMBL/GenBank/DDBJ whole genome shotgun (WGS) entry which is preliminary data.</text>
</comment>
<keyword evidence="15" id="KW-1185">Reference proteome</keyword>
<evidence type="ECO:0000259" key="13">
    <source>
        <dbReference type="Pfam" id="PF22666"/>
    </source>
</evidence>
<evidence type="ECO:0000256" key="9">
    <source>
        <dbReference type="ARBA" id="ARBA00041069"/>
    </source>
</evidence>
<dbReference type="FunFam" id="2.60.120.260:FF:000118">
    <property type="entry name" value="Beta-mannosidase B"/>
    <property type="match status" value="1"/>
</dbReference>
<feature type="domain" description="Glycoside hydrolase family 2 immunoglobulin-like beta-sandwich" evidence="11">
    <location>
        <begin position="240"/>
        <end position="314"/>
    </location>
</feature>
<accession>A0AA40DNG0</accession>
<dbReference type="AlphaFoldDB" id="A0AA40DNG0"/>
<evidence type="ECO:0000256" key="10">
    <source>
        <dbReference type="ARBA" id="ARBA00041614"/>
    </source>
</evidence>
<proteinExistence type="inferred from homology"/>
<comment type="similarity">
    <text evidence="8">Belongs to the glycosyl hydrolase 2 family. Beta-mannosidase B subfamily.</text>
</comment>
<dbReference type="InterPro" id="IPR006102">
    <property type="entry name" value="Ig-like_GH2"/>
</dbReference>
<gene>
    <name evidence="14" type="ORF">B0H67DRAFT_496556</name>
</gene>
<evidence type="ECO:0000256" key="4">
    <source>
        <dbReference type="ARBA" id="ARBA00022801"/>
    </source>
</evidence>
<evidence type="ECO:0000313" key="14">
    <source>
        <dbReference type="EMBL" id="KAK0707631.1"/>
    </source>
</evidence>
<evidence type="ECO:0000256" key="3">
    <source>
        <dbReference type="ARBA" id="ARBA00012754"/>
    </source>
</evidence>
<evidence type="ECO:0000256" key="5">
    <source>
        <dbReference type="ARBA" id="ARBA00023277"/>
    </source>
</evidence>
<dbReference type="SUPFAM" id="SSF51445">
    <property type="entry name" value="(Trans)glycosidases"/>
    <property type="match status" value="1"/>
</dbReference>
<evidence type="ECO:0000256" key="6">
    <source>
        <dbReference type="ARBA" id="ARBA00023295"/>
    </source>
</evidence>
<dbReference type="GO" id="GO:0000272">
    <property type="term" value="P:polysaccharide catabolic process"/>
    <property type="evidence" value="ECO:0007669"/>
    <property type="project" value="UniProtKB-KW"/>
</dbReference>
<evidence type="ECO:0000256" key="2">
    <source>
        <dbReference type="ARBA" id="ARBA00004740"/>
    </source>
</evidence>
<protein>
    <recommendedName>
        <fullName evidence="9">Beta-mannosidase B</fullName>
        <ecNumber evidence="3">3.2.1.25</ecNumber>
    </recommendedName>
    <alternativeName>
        <fullName evidence="10">Mannanase B</fullName>
    </alternativeName>
</protein>
<keyword evidence="4 14" id="KW-0378">Hydrolase</keyword>
<comment type="pathway">
    <text evidence="2">Glycan metabolism; N-glycan degradation.</text>
</comment>
<dbReference type="InterPro" id="IPR036156">
    <property type="entry name" value="Beta-gal/glucu_dom_sf"/>
</dbReference>
<evidence type="ECO:0000259" key="11">
    <source>
        <dbReference type="Pfam" id="PF00703"/>
    </source>
</evidence>
<dbReference type="InterPro" id="IPR050887">
    <property type="entry name" value="Beta-mannosidase_GH2"/>
</dbReference>
<dbReference type="PANTHER" id="PTHR43730:SF1">
    <property type="entry name" value="BETA-MANNOSIDASE"/>
    <property type="match status" value="1"/>
</dbReference>
<dbReference type="FunFam" id="3.20.20.80:FF:000050">
    <property type="entry name" value="Beta-mannosidase B"/>
    <property type="match status" value="1"/>
</dbReference>
<dbReference type="SUPFAM" id="SSF49785">
    <property type="entry name" value="Galactose-binding domain-like"/>
    <property type="match status" value="1"/>
</dbReference>
<dbReference type="Gene3D" id="2.60.40.10">
    <property type="entry name" value="Immunoglobulins"/>
    <property type="match status" value="1"/>
</dbReference>
<keyword evidence="6" id="KW-0326">Glycosidase</keyword>
<dbReference type="Pfam" id="PF22666">
    <property type="entry name" value="Glyco_hydro_2_N2"/>
    <property type="match status" value="1"/>
</dbReference>
<dbReference type="EC" id="3.2.1.25" evidence="3"/>
<dbReference type="InterPro" id="IPR054593">
    <property type="entry name" value="Beta-mannosidase-like_N2"/>
</dbReference>
<dbReference type="EMBL" id="JAUKUA010000006">
    <property type="protein sequence ID" value="KAK0707631.1"/>
    <property type="molecule type" value="Genomic_DNA"/>
</dbReference>
<dbReference type="Proteomes" id="UP001172102">
    <property type="component" value="Unassembled WGS sequence"/>
</dbReference>
<feature type="domain" description="Beta-mannosidase-like galactose-binding" evidence="13">
    <location>
        <begin position="13"/>
        <end position="189"/>
    </location>
</feature>
<dbReference type="InterPro" id="IPR041447">
    <property type="entry name" value="Mannosidase_ig"/>
</dbReference>
<dbReference type="Gene3D" id="3.20.20.80">
    <property type="entry name" value="Glycosidases"/>
    <property type="match status" value="1"/>
</dbReference>
<evidence type="ECO:0000259" key="12">
    <source>
        <dbReference type="Pfam" id="PF17786"/>
    </source>
</evidence>
<keyword evidence="7" id="KW-0624">Polysaccharide degradation</keyword>
<dbReference type="InterPro" id="IPR013783">
    <property type="entry name" value="Ig-like_fold"/>
</dbReference>
<keyword evidence="5" id="KW-0119">Carbohydrate metabolism</keyword>
<dbReference type="Pfam" id="PF00703">
    <property type="entry name" value="Glyco_hydro_2"/>
    <property type="match status" value="1"/>
</dbReference>
<organism evidence="14 15">
    <name type="scientific">Lasiosphaeris hirsuta</name>
    <dbReference type="NCBI Taxonomy" id="260670"/>
    <lineage>
        <taxon>Eukaryota</taxon>
        <taxon>Fungi</taxon>
        <taxon>Dikarya</taxon>
        <taxon>Ascomycota</taxon>
        <taxon>Pezizomycotina</taxon>
        <taxon>Sordariomycetes</taxon>
        <taxon>Sordariomycetidae</taxon>
        <taxon>Sordariales</taxon>
        <taxon>Lasiosphaeriaceae</taxon>
        <taxon>Lasiosphaeris</taxon>
    </lineage>
</organism>
<evidence type="ECO:0000313" key="15">
    <source>
        <dbReference type="Proteomes" id="UP001172102"/>
    </source>
</evidence>
<comment type="catalytic activity">
    <reaction evidence="1">
        <text>Hydrolysis of terminal, non-reducing beta-D-mannose residues in beta-D-mannosides.</text>
        <dbReference type="EC" id="3.2.1.25"/>
    </reaction>
</comment>
<evidence type="ECO:0000256" key="8">
    <source>
        <dbReference type="ARBA" id="ARBA00038429"/>
    </source>
</evidence>
<dbReference type="GO" id="GO:0004567">
    <property type="term" value="F:beta-mannosidase activity"/>
    <property type="evidence" value="ECO:0007669"/>
    <property type="project" value="UniProtKB-EC"/>
</dbReference>
<sequence length="877" mass="99391">MARYTVQALSAGWEFKSSNDSIWRSAQVPSEVHTELLRHNMIPDPFVDLNELDVAWVAEETWHYRTEVPIPETATHNGAKVSGVEVDLVFEGLDTFATVILNGETILKSENMFIEHRVAVKHLLNSNTANTLEIIFEPARRHGLELVKAHPEHNFIVHQTEVSRGPVRKGQCHWGWDWGPILLTCGPWKPVRLETYANRIQNVKLDYELDLTGPSPVVEVNLFAEITGLACRVTADFFFAGETIVSFEEVVSNEAQGTAAWIYQPASTKIPGAKLWWPRGYGSQNLYELRVRVMSADGDGSTCLAEERQTVGLRRTELVQEKDTIGQSFYFRVNGVDIFIGGSCWIPADSFLPRITPQRYQDWIQLLADGNQSMIRIWGGGIYESSAFYTACDSLGILVWQDFMFACASYPTYPSFLTSITTEARQNIRRLRHHPSLVLWCGNNEDYQLIERYKLEYNFPDKDPASWLQTNFPARYIYEHLLPTILASESSVIPYHPGSPWGTGTSPTLAVDATVGDVHQWNVWHGTTAPYQRLPDMGGRFVSEFGMEAYPHLDTLHRLISNPAQRFPGSQVLDFNNKAVGYERRMLTYLGENFRVPADLAGFAHLTQVMQADAVAWAYKGWRRRWGRAGERACGGVLVWQLNDCWPTVSWAVVDYFMVKKPAWYTIRRAMKPLAVGVARKFHDWTARPADALWKRDTGHVDPREALTDVEFDVWVANSRLERVEGRVVVRFVSVKTGRDVKERLENEVVIEPNACTEVLVGFKFETDVPAKDAEHFVIHASLWVEGEQVSSDTSWPDPIKYLDFADRGIQVKSLGQNLFELSAEKPVKGFVFSERQGVKVSDNGFDIIPGEKAVQIRIEGAESEPGGLLPWKFVRQ</sequence>
<dbReference type="InterPro" id="IPR008979">
    <property type="entry name" value="Galactose-bd-like_sf"/>
</dbReference>
<dbReference type="Gene3D" id="2.60.120.260">
    <property type="entry name" value="Galactose-binding domain-like"/>
    <property type="match status" value="1"/>
</dbReference>
<name>A0AA40DNG0_9PEZI</name>
<reference evidence="14" key="1">
    <citation type="submission" date="2023-06" db="EMBL/GenBank/DDBJ databases">
        <title>Genome-scale phylogeny and comparative genomics of the fungal order Sordariales.</title>
        <authorList>
            <consortium name="Lawrence Berkeley National Laboratory"/>
            <person name="Hensen N."/>
            <person name="Bonometti L."/>
            <person name="Westerberg I."/>
            <person name="Brannstrom I.O."/>
            <person name="Guillou S."/>
            <person name="Cros-Aarteil S."/>
            <person name="Calhoun S."/>
            <person name="Haridas S."/>
            <person name="Kuo A."/>
            <person name="Mondo S."/>
            <person name="Pangilinan J."/>
            <person name="Riley R."/>
            <person name="Labutti K."/>
            <person name="Andreopoulos B."/>
            <person name="Lipzen A."/>
            <person name="Chen C."/>
            <person name="Yanf M."/>
            <person name="Daum C."/>
            <person name="Ng V."/>
            <person name="Clum A."/>
            <person name="Steindorff A."/>
            <person name="Ohm R."/>
            <person name="Martin F."/>
            <person name="Silar P."/>
            <person name="Natvig D."/>
            <person name="Lalanne C."/>
            <person name="Gautier V."/>
            <person name="Ament-Velasquez S.L."/>
            <person name="Kruys A."/>
            <person name="Hutchinson M.I."/>
            <person name="Powell A.J."/>
            <person name="Barry K."/>
            <person name="Miller A.N."/>
            <person name="Grigoriev I.V."/>
            <person name="Debuchy R."/>
            <person name="Gladieux P."/>
            <person name="Thoren M.H."/>
            <person name="Johannesson H."/>
        </authorList>
    </citation>
    <scope>NUCLEOTIDE SEQUENCE</scope>
    <source>
        <strain evidence="14">SMH4607-1</strain>
    </source>
</reference>
<dbReference type="SUPFAM" id="SSF49303">
    <property type="entry name" value="beta-Galactosidase/glucuronidase domain"/>
    <property type="match status" value="2"/>
</dbReference>
<feature type="domain" description="Mannosidase Ig/CBM-like" evidence="12">
    <location>
        <begin position="711"/>
        <end position="802"/>
    </location>
</feature>